<dbReference type="Gene3D" id="4.10.240.10">
    <property type="entry name" value="Zn(2)-C6 fungal-type DNA-binding domain"/>
    <property type="match status" value="1"/>
</dbReference>
<evidence type="ECO:0000256" key="4">
    <source>
        <dbReference type="ARBA" id="ARBA00023125"/>
    </source>
</evidence>
<keyword evidence="9" id="KW-1185">Reference proteome</keyword>
<proteinExistence type="predicted"/>
<keyword evidence="4" id="KW-0238">DNA-binding</keyword>
<dbReference type="AlphaFoldDB" id="A0A6A5UKE9"/>
<keyword evidence="3" id="KW-0805">Transcription regulation</keyword>
<dbReference type="Proteomes" id="UP000800036">
    <property type="component" value="Unassembled WGS sequence"/>
</dbReference>
<dbReference type="EMBL" id="ML976757">
    <property type="protein sequence ID" value="KAF1965703.1"/>
    <property type="molecule type" value="Genomic_DNA"/>
</dbReference>
<dbReference type="GO" id="GO:0000976">
    <property type="term" value="F:transcription cis-regulatory region binding"/>
    <property type="evidence" value="ECO:0007669"/>
    <property type="project" value="TreeGrafter"/>
</dbReference>
<dbReference type="GO" id="GO:0006351">
    <property type="term" value="P:DNA-templated transcription"/>
    <property type="evidence" value="ECO:0007669"/>
    <property type="project" value="InterPro"/>
</dbReference>
<dbReference type="PANTHER" id="PTHR31845:SF39">
    <property type="entry name" value="TRANSCRIPTION FACTOR PBCR-RELATED"/>
    <property type="match status" value="1"/>
</dbReference>
<evidence type="ECO:0000313" key="9">
    <source>
        <dbReference type="Proteomes" id="UP000800036"/>
    </source>
</evidence>
<evidence type="ECO:0000259" key="7">
    <source>
        <dbReference type="PROSITE" id="PS50048"/>
    </source>
</evidence>
<evidence type="ECO:0000313" key="8">
    <source>
        <dbReference type="EMBL" id="KAF1965703.1"/>
    </source>
</evidence>
<feature type="domain" description="Zn(2)-C6 fungal-type" evidence="7">
    <location>
        <begin position="7"/>
        <end position="40"/>
    </location>
</feature>
<keyword evidence="2" id="KW-0479">Metal-binding</keyword>
<dbReference type="Pfam" id="PF04082">
    <property type="entry name" value="Fungal_trans"/>
    <property type="match status" value="1"/>
</dbReference>
<accession>A0A6A5UKE9</accession>
<dbReference type="GO" id="GO:0008270">
    <property type="term" value="F:zinc ion binding"/>
    <property type="evidence" value="ECO:0007669"/>
    <property type="project" value="InterPro"/>
</dbReference>
<dbReference type="OrthoDB" id="3365636at2759"/>
<dbReference type="InterPro" id="IPR051089">
    <property type="entry name" value="prtT"/>
</dbReference>
<evidence type="ECO:0000256" key="6">
    <source>
        <dbReference type="ARBA" id="ARBA00023242"/>
    </source>
</evidence>
<gene>
    <name evidence="8" type="ORF">BU23DRAFT_626947</name>
</gene>
<name>A0A6A5UKE9_9PLEO</name>
<keyword evidence="6" id="KW-0539">Nucleus</keyword>
<sequence length="526" mass="58956">MKKRTRACEECHRLKIKCDLSTSPAGAGCERCSRNNLACVPSAPRLQRDRISELEAQIRDLTAALRDQSSSTPSSRSPGSLLEDHNEVILSFLDSRIPLSKQQDLLHLFNDHIGASWPVIRLSTKVDYIRSKSPILLLSVLAFTATHLLQGTQLEVHDELVRETMQILGEEVISRGQRSLEIVQALLVAAFWNKTTRRGGASCYQLIQLAADMAIDIGIAGFSLQPSPVAYFDQHEDTTSAEARRTWLACFVALSSSSKSLRRPNVFPWNLHHQECLLYLESRGEPSDLLLCQIVRIKQLTQEISEQLGLFHLATFVDGNDHSTHTVIKTMKNNVEAWAAQIPPILTSSQTLQVWYHVTMVHIHEVALHTPTNKPSFVPPFIPGRIPVKYIPKPANIIFPLRTALEALVYHCHGVINTVTEMDPALVLNLPSFSFSPNIVYTLFVLVTTMVAATDPANAYGQCLPKDCFRIEECSVKLRGLAAGMKSLDPTLSCWTTRMVDATSWLEEWYKDYTAILRRYEMNLAS</sequence>
<dbReference type="CDD" id="cd12148">
    <property type="entry name" value="fungal_TF_MHR"/>
    <property type="match status" value="1"/>
</dbReference>
<dbReference type="PROSITE" id="PS50048">
    <property type="entry name" value="ZN2_CY6_FUNGAL_2"/>
    <property type="match status" value="1"/>
</dbReference>
<dbReference type="InterPro" id="IPR007219">
    <property type="entry name" value="XnlR_reg_dom"/>
</dbReference>
<evidence type="ECO:0000256" key="2">
    <source>
        <dbReference type="ARBA" id="ARBA00022723"/>
    </source>
</evidence>
<dbReference type="GO" id="GO:0005634">
    <property type="term" value="C:nucleus"/>
    <property type="evidence" value="ECO:0007669"/>
    <property type="project" value="UniProtKB-SubCell"/>
</dbReference>
<evidence type="ECO:0000256" key="3">
    <source>
        <dbReference type="ARBA" id="ARBA00023015"/>
    </source>
</evidence>
<evidence type="ECO:0000256" key="5">
    <source>
        <dbReference type="ARBA" id="ARBA00023163"/>
    </source>
</evidence>
<protein>
    <recommendedName>
        <fullName evidence="7">Zn(2)-C6 fungal-type domain-containing protein</fullName>
    </recommendedName>
</protein>
<comment type="subcellular location">
    <subcellularLocation>
        <location evidence="1">Nucleus</location>
    </subcellularLocation>
</comment>
<dbReference type="Pfam" id="PF00172">
    <property type="entry name" value="Zn_clus"/>
    <property type="match status" value="1"/>
</dbReference>
<dbReference type="InterPro" id="IPR036864">
    <property type="entry name" value="Zn2-C6_fun-type_DNA-bd_sf"/>
</dbReference>
<reference evidence="8" key="1">
    <citation type="journal article" date="2020" name="Stud. Mycol.">
        <title>101 Dothideomycetes genomes: a test case for predicting lifestyles and emergence of pathogens.</title>
        <authorList>
            <person name="Haridas S."/>
            <person name="Albert R."/>
            <person name="Binder M."/>
            <person name="Bloem J."/>
            <person name="Labutti K."/>
            <person name="Salamov A."/>
            <person name="Andreopoulos B."/>
            <person name="Baker S."/>
            <person name="Barry K."/>
            <person name="Bills G."/>
            <person name="Bluhm B."/>
            <person name="Cannon C."/>
            <person name="Castanera R."/>
            <person name="Culley D."/>
            <person name="Daum C."/>
            <person name="Ezra D."/>
            <person name="Gonzalez J."/>
            <person name="Henrissat B."/>
            <person name="Kuo A."/>
            <person name="Liang C."/>
            <person name="Lipzen A."/>
            <person name="Lutzoni F."/>
            <person name="Magnuson J."/>
            <person name="Mondo S."/>
            <person name="Nolan M."/>
            <person name="Ohm R."/>
            <person name="Pangilinan J."/>
            <person name="Park H.-J."/>
            <person name="Ramirez L."/>
            <person name="Alfaro M."/>
            <person name="Sun H."/>
            <person name="Tritt A."/>
            <person name="Yoshinaga Y."/>
            <person name="Zwiers L.-H."/>
            <person name="Turgeon B."/>
            <person name="Goodwin S."/>
            <person name="Spatafora J."/>
            <person name="Crous P."/>
            <person name="Grigoriev I."/>
        </authorList>
    </citation>
    <scope>NUCLEOTIDE SEQUENCE</scope>
    <source>
        <strain evidence="8">CBS 107.79</strain>
    </source>
</reference>
<dbReference type="SMART" id="SM00066">
    <property type="entry name" value="GAL4"/>
    <property type="match status" value="1"/>
</dbReference>
<dbReference type="InterPro" id="IPR001138">
    <property type="entry name" value="Zn2Cys6_DnaBD"/>
</dbReference>
<dbReference type="CDD" id="cd00067">
    <property type="entry name" value="GAL4"/>
    <property type="match status" value="1"/>
</dbReference>
<dbReference type="PANTHER" id="PTHR31845">
    <property type="entry name" value="FINGER DOMAIN PROTEIN, PUTATIVE-RELATED"/>
    <property type="match status" value="1"/>
</dbReference>
<organism evidence="8 9">
    <name type="scientific">Bimuria novae-zelandiae CBS 107.79</name>
    <dbReference type="NCBI Taxonomy" id="1447943"/>
    <lineage>
        <taxon>Eukaryota</taxon>
        <taxon>Fungi</taxon>
        <taxon>Dikarya</taxon>
        <taxon>Ascomycota</taxon>
        <taxon>Pezizomycotina</taxon>
        <taxon>Dothideomycetes</taxon>
        <taxon>Pleosporomycetidae</taxon>
        <taxon>Pleosporales</taxon>
        <taxon>Massarineae</taxon>
        <taxon>Didymosphaeriaceae</taxon>
        <taxon>Bimuria</taxon>
    </lineage>
</organism>
<dbReference type="GO" id="GO:0000981">
    <property type="term" value="F:DNA-binding transcription factor activity, RNA polymerase II-specific"/>
    <property type="evidence" value="ECO:0007669"/>
    <property type="project" value="InterPro"/>
</dbReference>
<dbReference type="SUPFAM" id="SSF57701">
    <property type="entry name" value="Zn2/Cys6 DNA-binding domain"/>
    <property type="match status" value="1"/>
</dbReference>
<evidence type="ECO:0000256" key="1">
    <source>
        <dbReference type="ARBA" id="ARBA00004123"/>
    </source>
</evidence>
<dbReference type="PROSITE" id="PS00463">
    <property type="entry name" value="ZN2_CY6_FUNGAL_1"/>
    <property type="match status" value="1"/>
</dbReference>
<keyword evidence="5" id="KW-0804">Transcription</keyword>